<accession>A0ABR5J767</accession>
<evidence type="ECO:0000256" key="2">
    <source>
        <dbReference type="ARBA" id="ARBA00022679"/>
    </source>
</evidence>
<name>A0ABR5J767_9ACTN</name>
<dbReference type="Pfam" id="PF02801">
    <property type="entry name" value="Ketoacyl-synt_C"/>
    <property type="match status" value="1"/>
</dbReference>
<dbReference type="InterPro" id="IPR014031">
    <property type="entry name" value="Ketoacyl_synth_C"/>
</dbReference>
<dbReference type="InterPro" id="IPR016039">
    <property type="entry name" value="Thiolase-like"/>
</dbReference>
<keyword evidence="6" id="KW-1185">Reference proteome</keyword>
<dbReference type="SUPFAM" id="SSF53901">
    <property type="entry name" value="Thiolase-like"/>
    <property type="match status" value="2"/>
</dbReference>
<dbReference type="EMBL" id="LGUT01001258">
    <property type="protein sequence ID" value="KOG89311.1"/>
    <property type="molecule type" value="Genomic_DNA"/>
</dbReference>
<sequence>AAPAAVEPAGRLAVHETRRLSRVQQLALLAAREAWADAGAPEPSPERFAVAVSSGGGGVADLLGQDEVLRERGWQRVSPLTLPRYMANGPAAWVALEFGAAAELHPPAPPADALARGRELIRSGQADVVLAGGAEAMIHPVIVAGFAAMRALSRRNEDPMAACRPFDAKRDGFVLGEGAAVVVLESAGHAARRGARGYAELAGAGRSADTYHIANPDPSGAGAVRAMRRALADAGAEPGEIAHVNAHATGTPTGDVAEAMALREVLGPGLGGASVTATKSLTGHLLGAGGALEAVITTLTLHHGIVPPTANLDEPDPVVAADVSRAVVTGGPAVLPEGGERGGAARAAGGGASRTAGGGALAALSNSFAFGGQNVSLLLRRRT</sequence>
<proteinExistence type="inferred from homology"/>
<dbReference type="InterPro" id="IPR014030">
    <property type="entry name" value="Ketoacyl_synth_N"/>
</dbReference>
<dbReference type="PANTHER" id="PTHR11712:SF336">
    <property type="entry name" value="3-OXOACYL-[ACYL-CARRIER-PROTEIN] SYNTHASE, MITOCHONDRIAL"/>
    <property type="match status" value="1"/>
</dbReference>
<dbReference type="Proteomes" id="UP000037020">
    <property type="component" value="Unassembled WGS sequence"/>
</dbReference>
<evidence type="ECO:0000313" key="6">
    <source>
        <dbReference type="Proteomes" id="UP000037020"/>
    </source>
</evidence>
<comment type="caution">
    <text evidence="5">The sequence shown here is derived from an EMBL/GenBank/DDBJ whole genome shotgun (WGS) entry which is preliminary data.</text>
</comment>
<comment type="similarity">
    <text evidence="1">Belongs to the thiolase-like superfamily. Beta-ketoacyl-ACP synthases family.</text>
</comment>
<gene>
    <name evidence="5" type="ORF">ADK38_14990</name>
</gene>
<dbReference type="CDD" id="cd00834">
    <property type="entry name" value="KAS_I_II"/>
    <property type="match status" value="1"/>
</dbReference>
<dbReference type="InterPro" id="IPR020841">
    <property type="entry name" value="PKS_Beta-ketoAc_synthase_dom"/>
</dbReference>
<dbReference type="InterPro" id="IPR000794">
    <property type="entry name" value="Beta-ketoacyl_synthase"/>
</dbReference>
<dbReference type="PANTHER" id="PTHR11712">
    <property type="entry name" value="POLYKETIDE SYNTHASE-RELATED"/>
    <property type="match status" value="1"/>
</dbReference>
<reference evidence="5 6" key="1">
    <citation type="submission" date="2015-07" db="EMBL/GenBank/DDBJ databases">
        <authorList>
            <person name="Ju K.-S."/>
            <person name="Doroghazi J.R."/>
            <person name="Metcalf W.W."/>
        </authorList>
    </citation>
    <scope>NUCLEOTIDE SEQUENCE [LARGE SCALE GENOMIC DNA]</scope>
    <source>
        <strain evidence="5 6">NRRL B-3589</strain>
    </source>
</reference>
<feature type="region of interest" description="Disordered" evidence="3">
    <location>
        <begin position="331"/>
        <end position="351"/>
    </location>
</feature>
<keyword evidence="5" id="KW-0012">Acyltransferase</keyword>
<evidence type="ECO:0000256" key="1">
    <source>
        <dbReference type="ARBA" id="ARBA00008467"/>
    </source>
</evidence>
<dbReference type="Gene3D" id="3.40.47.10">
    <property type="match status" value="1"/>
</dbReference>
<evidence type="ECO:0000259" key="4">
    <source>
        <dbReference type="PROSITE" id="PS52004"/>
    </source>
</evidence>
<organism evidence="5 6">
    <name type="scientific">Streptomyces varsoviensis</name>
    <dbReference type="NCBI Taxonomy" id="67373"/>
    <lineage>
        <taxon>Bacteria</taxon>
        <taxon>Bacillati</taxon>
        <taxon>Actinomycetota</taxon>
        <taxon>Actinomycetes</taxon>
        <taxon>Kitasatosporales</taxon>
        <taxon>Streptomycetaceae</taxon>
        <taxon>Streptomyces</taxon>
    </lineage>
</organism>
<feature type="non-terminal residue" evidence="5">
    <location>
        <position position="1"/>
    </location>
</feature>
<dbReference type="SMART" id="SM00825">
    <property type="entry name" value="PKS_KS"/>
    <property type="match status" value="1"/>
</dbReference>
<protein>
    <submittedName>
        <fullName evidence="5">3-oxoacyl-ACP synthase</fullName>
        <ecNumber evidence="5">2.3.1.179</ecNumber>
    </submittedName>
</protein>
<dbReference type="EC" id="2.3.1.179" evidence="5"/>
<evidence type="ECO:0000256" key="3">
    <source>
        <dbReference type="SAM" id="MobiDB-lite"/>
    </source>
</evidence>
<feature type="domain" description="Ketosynthase family 3 (KS3)" evidence="4">
    <location>
        <begin position="1"/>
        <end position="381"/>
    </location>
</feature>
<dbReference type="GO" id="GO:0004315">
    <property type="term" value="F:3-oxoacyl-[acyl-carrier-protein] synthase activity"/>
    <property type="evidence" value="ECO:0007669"/>
    <property type="project" value="UniProtKB-EC"/>
</dbReference>
<dbReference type="Pfam" id="PF00109">
    <property type="entry name" value="ketoacyl-synt"/>
    <property type="match status" value="1"/>
</dbReference>
<evidence type="ECO:0000313" key="5">
    <source>
        <dbReference type="EMBL" id="KOG89311.1"/>
    </source>
</evidence>
<keyword evidence="2 5" id="KW-0808">Transferase</keyword>
<dbReference type="PROSITE" id="PS52004">
    <property type="entry name" value="KS3_2"/>
    <property type="match status" value="1"/>
</dbReference>